<protein>
    <submittedName>
        <fullName evidence="5">Putative c5orf44-like protein</fullName>
    </submittedName>
</protein>
<dbReference type="GO" id="GO:1990072">
    <property type="term" value="C:TRAPPIII protein complex"/>
    <property type="evidence" value="ECO:0007669"/>
    <property type="project" value="TreeGrafter"/>
</dbReference>
<evidence type="ECO:0000259" key="2">
    <source>
        <dbReference type="Pfam" id="PF06159"/>
    </source>
</evidence>
<dbReference type="EMBL" id="AHZU02001535">
    <property type="protein sequence ID" value="KFG31338.1"/>
    <property type="molecule type" value="Genomic_DNA"/>
</dbReference>
<comment type="similarity">
    <text evidence="1">Belongs to the TRAPPC13 family.</text>
</comment>
<evidence type="ECO:0000313" key="5">
    <source>
        <dbReference type="EMBL" id="KFG31338.1"/>
    </source>
</evidence>
<dbReference type="OrthoDB" id="10250284at2759"/>
<dbReference type="Pfam" id="PF06159">
    <property type="entry name" value="TRAPPC13_N"/>
    <property type="match status" value="1"/>
</dbReference>
<dbReference type="InterPro" id="IPR055427">
    <property type="entry name" value="TRAPPC13_N"/>
</dbReference>
<dbReference type="PANTHER" id="PTHR13134:SF3">
    <property type="entry name" value="TRAFFICKING PROTEIN PARTICLE COMPLEX SUBUNIT 13"/>
    <property type="match status" value="1"/>
</dbReference>
<organism evidence="5 6">
    <name type="scientific">Toxoplasma gondii GAB2-2007-GAL-DOM2</name>
    <dbReference type="NCBI Taxonomy" id="1130820"/>
    <lineage>
        <taxon>Eukaryota</taxon>
        <taxon>Sar</taxon>
        <taxon>Alveolata</taxon>
        <taxon>Apicomplexa</taxon>
        <taxon>Conoidasida</taxon>
        <taxon>Coccidia</taxon>
        <taxon>Eucoccidiorida</taxon>
        <taxon>Eimeriorina</taxon>
        <taxon>Sarcocystidae</taxon>
        <taxon>Toxoplasma</taxon>
    </lineage>
</organism>
<feature type="domain" description="Trafficking protein particle complex subunit 13 middle" evidence="4">
    <location>
        <begin position="184"/>
        <end position="284"/>
    </location>
</feature>
<gene>
    <name evidence="5" type="ORF">TGDOM2_257020</name>
</gene>
<name>A0A086JGS0_TOXGO</name>
<evidence type="ECO:0000313" key="6">
    <source>
        <dbReference type="Proteomes" id="UP000028837"/>
    </source>
</evidence>
<dbReference type="InterPro" id="IPR055428">
    <property type="entry name" value="TRAPPC13_C"/>
</dbReference>
<dbReference type="Proteomes" id="UP000028837">
    <property type="component" value="Unassembled WGS sequence"/>
</dbReference>
<feature type="domain" description="Trafficking protein particle complex subunit 13 N-terminal" evidence="2">
    <location>
        <begin position="8"/>
        <end position="166"/>
    </location>
</feature>
<dbReference type="Pfam" id="PF23647">
    <property type="entry name" value="TRAPPC13_M"/>
    <property type="match status" value="1"/>
</dbReference>
<dbReference type="InterPro" id="IPR010378">
    <property type="entry name" value="TRAPPC13"/>
</dbReference>
<reference evidence="5 6" key="1">
    <citation type="submission" date="2014-02" db="EMBL/GenBank/DDBJ databases">
        <authorList>
            <person name="Sibley D."/>
            <person name="Venepally P."/>
            <person name="Karamycheva S."/>
            <person name="Hadjithomas M."/>
            <person name="Khan A."/>
            <person name="Brunk B."/>
            <person name="Roos D."/>
            <person name="Caler E."/>
            <person name="Lorenzi H."/>
        </authorList>
    </citation>
    <scope>NUCLEOTIDE SEQUENCE [LARGE SCALE GENOMIC DNA]</scope>
    <source>
        <strain evidence="5 6">GAB2-2007-GAL-DOM2</strain>
    </source>
</reference>
<dbReference type="AlphaFoldDB" id="A0A086JGS0"/>
<feature type="domain" description="Trafficking protein particle complex subunit 13 C-terminal" evidence="3">
    <location>
        <begin position="306"/>
        <end position="402"/>
    </location>
</feature>
<sequence length="404" mass="44608">MASDSRDVLTLKVMRLSQPSIYAEPWPLLRIDEVTSEDQSVKKKLERERVCVERALESTHALLLPASQGRIFSGETFSAYINISNSSNAQAVNVIIQVELSIGQKRDLLFDNSQDPIRSLTPGNSFDCTIVHELTESGTYTLVCAVSHYLSAVGEQKSFKKSFKFAAHPPFGVGHRVVLLQGRAFVECSVENVSQEAVYLSDASIFCVEDIEGVRLDSGPPSDGRNHNGLHYFKPHDRYNLVFSLTPTATKLGEDPSFIRRLPVLGQLALEWRTSTGGAGCMHEYTLTNSLAESSKPLSLRVVSCPASVQVERPFQVEIEVSAHVEQVFCPVLILRPSDLEPFVIQGSTTRPLGIIDMFTPRRYILEAVCLSPGFHSVKGIMVYDPDTQQTADAADTLCQVLAF</sequence>
<evidence type="ECO:0000256" key="1">
    <source>
        <dbReference type="ARBA" id="ARBA00010785"/>
    </source>
</evidence>
<dbReference type="InterPro" id="IPR055429">
    <property type="entry name" value="TRAPPC13_M"/>
</dbReference>
<comment type="caution">
    <text evidence="5">The sequence shown here is derived from an EMBL/GenBank/DDBJ whole genome shotgun (WGS) entry which is preliminary data.</text>
</comment>
<dbReference type="VEuPathDB" id="ToxoDB:TGDOM2_257020"/>
<evidence type="ECO:0000259" key="3">
    <source>
        <dbReference type="Pfam" id="PF23643"/>
    </source>
</evidence>
<dbReference type="PANTHER" id="PTHR13134">
    <property type="entry name" value="TRAFFICKING PROTEIN PARTICLE COMPLEX SUBUNIT 13"/>
    <property type="match status" value="1"/>
</dbReference>
<dbReference type="Pfam" id="PF23643">
    <property type="entry name" value="TRAPPC13_C"/>
    <property type="match status" value="1"/>
</dbReference>
<proteinExistence type="inferred from homology"/>
<accession>A0A086JGS0</accession>
<evidence type="ECO:0000259" key="4">
    <source>
        <dbReference type="Pfam" id="PF23647"/>
    </source>
</evidence>